<gene>
    <name evidence="1" type="ORF">GSOID_T00020745001</name>
</gene>
<dbReference type="EMBL" id="FN654377">
    <property type="protein sequence ID" value="CBY32885.1"/>
    <property type="molecule type" value="Genomic_DNA"/>
</dbReference>
<reference evidence="1" key="1">
    <citation type="journal article" date="2010" name="Science">
        <title>Plasticity of animal genome architecture unmasked by rapid evolution of a pelagic tunicate.</title>
        <authorList>
            <person name="Denoeud F."/>
            <person name="Henriet S."/>
            <person name="Mungpakdee S."/>
            <person name="Aury J.M."/>
            <person name="Da Silva C."/>
            <person name="Brinkmann H."/>
            <person name="Mikhaleva J."/>
            <person name="Olsen L.C."/>
            <person name="Jubin C."/>
            <person name="Canestro C."/>
            <person name="Bouquet J.M."/>
            <person name="Danks G."/>
            <person name="Poulain J."/>
            <person name="Campsteijn C."/>
            <person name="Adamski M."/>
            <person name="Cross I."/>
            <person name="Yadetie F."/>
            <person name="Muffato M."/>
            <person name="Louis A."/>
            <person name="Butcher S."/>
            <person name="Tsagkogeorga G."/>
            <person name="Konrad A."/>
            <person name="Singh S."/>
            <person name="Jensen M.F."/>
            <person name="Cong E.H."/>
            <person name="Eikeseth-Otteraa H."/>
            <person name="Noel B."/>
            <person name="Anthouard V."/>
            <person name="Porcel B.M."/>
            <person name="Kachouri-Lafond R."/>
            <person name="Nishino A."/>
            <person name="Ugolini M."/>
            <person name="Chourrout P."/>
            <person name="Nishida H."/>
            <person name="Aasland R."/>
            <person name="Huzurbazar S."/>
            <person name="Westhof E."/>
            <person name="Delsuc F."/>
            <person name="Lehrach H."/>
            <person name="Reinhardt R."/>
            <person name="Weissenbach J."/>
            <person name="Roy S.W."/>
            <person name="Artiguenave F."/>
            <person name="Postlethwait J.H."/>
            <person name="Manak J.R."/>
            <person name="Thompson E.M."/>
            <person name="Jaillon O."/>
            <person name="Du Pasquier L."/>
            <person name="Boudinot P."/>
            <person name="Liberles D.A."/>
            <person name="Volff J.N."/>
            <person name="Philippe H."/>
            <person name="Lenhard B."/>
            <person name="Roest Crollius H."/>
            <person name="Wincker P."/>
            <person name="Chourrout D."/>
        </authorList>
    </citation>
    <scope>NUCLEOTIDE SEQUENCE [LARGE SCALE GENOMIC DNA]</scope>
</reference>
<proteinExistence type="predicted"/>
<dbReference type="Proteomes" id="UP000011014">
    <property type="component" value="Unassembled WGS sequence"/>
</dbReference>
<dbReference type="AlphaFoldDB" id="E4YBE8"/>
<sequence length="144" mass="16821">MKFRSYHSGTQIMKRCRSAAFCVMNSATLEMRKFHIPLEPYFDLFVHDGFIQAIPHSSDRKIRTFGRYFKLVETDGDFEVVEIPIAESMDSFYPEDISRVGFSVNGVSNEDSIYLTLRTWPQRSAADNSVKFRLLHYQFKPRCC</sequence>
<protein>
    <submittedName>
        <fullName evidence="1">Uncharacterized protein</fullName>
    </submittedName>
</protein>
<evidence type="ECO:0000313" key="1">
    <source>
        <dbReference type="EMBL" id="CBY32885.1"/>
    </source>
</evidence>
<organism evidence="1">
    <name type="scientific">Oikopleura dioica</name>
    <name type="common">Tunicate</name>
    <dbReference type="NCBI Taxonomy" id="34765"/>
    <lineage>
        <taxon>Eukaryota</taxon>
        <taxon>Metazoa</taxon>
        <taxon>Chordata</taxon>
        <taxon>Tunicata</taxon>
        <taxon>Appendicularia</taxon>
        <taxon>Copelata</taxon>
        <taxon>Oikopleuridae</taxon>
        <taxon>Oikopleura</taxon>
    </lineage>
</organism>
<name>E4YBE8_OIKDI</name>
<accession>E4YBE8</accession>